<evidence type="ECO:0000313" key="13">
    <source>
        <dbReference type="EMBL" id="KJA17824.1"/>
    </source>
</evidence>
<dbReference type="GO" id="GO:0031965">
    <property type="term" value="C:nuclear membrane"/>
    <property type="evidence" value="ECO:0007669"/>
    <property type="project" value="UniProtKB-SubCell"/>
</dbReference>
<evidence type="ECO:0000256" key="5">
    <source>
        <dbReference type="ARBA" id="ARBA00022692"/>
    </source>
</evidence>
<gene>
    <name evidence="13" type="ORF">HYPSUDRAFT_205920</name>
</gene>
<evidence type="ECO:0000313" key="14">
    <source>
        <dbReference type="Proteomes" id="UP000054270"/>
    </source>
</evidence>
<feature type="compositionally biased region" description="Pro residues" evidence="11">
    <location>
        <begin position="262"/>
        <end position="275"/>
    </location>
</feature>
<dbReference type="STRING" id="945553.A0A0D2NFS1"/>
<keyword evidence="5 12" id="KW-0812">Transmembrane</keyword>
<evidence type="ECO:0000256" key="3">
    <source>
        <dbReference type="ARBA" id="ARBA00010998"/>
    </source>
</evidence>
<feature type="compositionally biased region" description="Low complexity" evidence="11">
    <location>
        <begin position="172"/>
        <end position="184"/>
    </location>
</feature>
<feature type="region of interest" description="Disordered" evidence="11">
    <location>
        <begin position="262"/>
        <end position="347"/>
    </location>
</feature>
<reference evidence="14" key="1">
    <citation type="submission" date="2014-04" db="EMBL/GenBank/DDBJ databases">
        <title>Evolutionary Origins and Diversification of the Mycorrhizal Mutualists.</title>
        <authorList>
            <consortium name="DOE Joint Genome Institute"/>
            <consortium name="Mycorrhizal Genomics Consortium"/>
            <person name="Kohler A."/>
            <person name="Kuo A."/>
            <person name="Nagy L.G."/>
            <person name="Floudas D."/>
            <person name="Copeland A."/>
            <person name="Barry K.W."/>
            <person name="Cichocki N."/>
            <person name="Veneault-Fourrey C."/>
            <person name="LaButti K."/>
            <person name="Lindquist E.A."/>
            <person name="Lipzen A."/>
            <person name="Lundell T."/>
            <person name="Morin E."/>
            <person name="Murat C."/>
            <person name="Riley R."/>
            <person name="Ohm R."/>
            <person name="Sun H."/>
            <person name="Tunlid A."/>
            <person name="Henrissat B."/>
            <person name="Grigoriev I.V."/>
            <person name="Hibbett D.S."/>
            <person name="Martin F."/>
        </authorList>
    </citation>
    <scope>NUCLEOTIDE SEQUENCE [LARGE SCALE GENOMIC DNA]</scope>
    <source>
        <strain evidence="14">FD-334 SS-4</strain>
    </source>
</reference>
<keyword evidence="14" id="KW-1185">Reference proteome</keyword>
<feature type="region of interest" description="Disordered" evidence="11">
    <location>
        <begin position="172"/>
        <end position="216"/>
    </location>
</feature>
<dbReference type="OrthoDB" id="5599171at2759"/>
<dbReference type="InterPro" id="IPR005605">
    <property type="entry name" value="Spo7"/>
</dbReference>
<dbReference type="GO" id="GO:0006629">
    <property type="term" value="P:lipid metabolic process"/>
    <property type="evidence" value="ECO:0007669"/>
    <property type="project" value="UniProtKB-KW"/>
</dbReference>
<dbReference type="InterPro" id="IPR019168">
    <property type="entry name" value="NEP1-R1"/>
</dbReference>
<evidence type="ECO:0000256" key="8">
    <source>
        <dbReference type="ARBA" id="ARBA00023136"/>
    </source>
</evidence>
<protein>
    <recommendedName>
        <fullName evidence="10">Transmembrane protein 188</fullName>
    </recommendedName>
</protein>
<feature type="transmembrane region" description="Helical" evidence="12">
    <location>
        <begin position="45"/>
        <end position="63"/>
    </location>
</feature>
<dbReference type="EMBL" id="KN817598">
    <property type="protein sequence ID" value="KJA17824.1"/>
    <property type="molecule type" value="Genomic_DNA"/>
</dbReference>
<keyword evidence="7" id="KW-0443">Lipid metabolism</keyword>
<proteinExistence type="inferred from homology"/>
<dbReference type="Proteomes" id="UP000054270">
    <property type="component" value="Unassembled WGS sequence"/>
</dbReference>
<organism evidence="13 14">
    <name type="scientific">Hypholoma sublateritium (strain FD-334 SS-4)</name>
    <dbReference type="NCBI Taxonomy" id="945553"/>
    <lineage>
        <taxon>Eukaryota</taxon>
        <taxon>Fungi</taxon>
        <taxon>Dikarya</taxon>
        <taxon>Basidiomycota</taxon>
        <taxon>Agaricomycotina</taxon>
        <taxon>Agaricomycetes</taxon>
        <taxon>Agaricomycetidae</taxon>
        <taxon>Agaricales</taxon>
        <taxon>Agaricineae</taxon>
        <taxon>Strophariaceae</taxon>
        <taxon>Hypholoma</taxon>
    </lineage>
</organism>
<dbReference type="GO" id="GO:0071595">
    <property type="term" value="C:Nem1-Spo7 phosphatase complex"/>
    <property type="evidence" value="ECO:0007669"/>
    <property type="project" value="InterPro"/>
</dbReference>
<keyword evidence="9" id="KW-0539">Nucleus</keyword>
<evidence type="ECO:0000256" key="6">
    <source>
        <dbReference type="ARBA" id="ARBA00022989"/>
    </source>
</evidence>
<comment type="subcellular location">
    <subcellularLocation>
        <location evidence="2">Cytoplasm</location>
    </subcellularLocation>
    <subcellularLocation>
        <location evidence="1">Nucleus membrane</location>
        <topology evidence="1">Multi-pass membrane protein</topology>
    </subcellularLocation>
</comment>
<evidence type="ECO:0000256" key="12">
    <source>
        <dbReference type="SAM" id="Phobius"/>
    </source>
</evidence>
<dbReference type="Pfam" id="PF03907">
    <property type="entry name" value="Spo7"/>
    <property type="match status" value="1"/>
</dbReference>
<evidence type="ECO:0000256" key="10">
    <source>
        <dbReference type="ARBA" id="ARBA00030458"/>
    </source>
</evidence>
<keyword evidence="6 12" id="KW-1133">Transmembrane helix</keyword>
<evidence type="ECO:0000256" key="7">
    <source>
        <dbReference type="ARBA" id="ARBA00023098"/>
    </source>
</evidence>
<evidence type="ECO:0000256" key="2">
    <source>
        <dbReference type="ARBA" id="ARBA00004496"/>
    </source>
</evidence>
<feature type="compositionally biased region" description="Low complexity" evidence="11">
    <location>
        <begin position="277"/>
        <end position="297"/>
    </location>
</feature>
<dbReference type="GO" id="GO:0019888">
    <property type="term" value="F:protein phosphatase regulator activity"/>
    <property type="evidence" value="ECO:0007669"/>
    <property type="project" value="InterPro"/>
</dbReference>
<evidence type="ECO:0000256" key="4">
    <source>
        <dbReference type="ARBA" id="ARBA00022490"/>
    </source>
</evidence>
<name>A0A0D2NFS1_HYPSF</name>
<dbReference type="PANTHER" id="PTHR20996">
    <property type="entry name" value="NUCLEAR ENVELOPE PHOSPHATASE-REGULATORY SUBUNIT 1"/>
    <property type="match status" value="1"/>
</dbReference>
<sequence>MPPRSFRGSFDPPNDVATYRDVLLFEERLKTNAANLQRRKARYQLFLFQLLVVIAFLLYEVILPPETSLLSLPYRILLERLLPEVYEANPNVTLHPYIGSGLLFVSVTTLVLVFASGMYAEKIAYANKYVPHANRALRSLNMYLNVRKPPLRSKLYWNPLSFFFPRPAEASSSAQSPASSRSSSPTPPSPRARARSASTTRPIHTIPPATNPRGELIFSSRVDKNFREAYERYRAAFERRREEKEFEELRQKWYGRLLFWRRPPPAATPTAPPTPLRRSSNASSRGRGSRSGTPPTGQGSGGIVMKQRDRSGSPGLTQRRPRRDRDSGSETDMRTAVLEKSVSQMGR</sequence>
<accession>A0A0D2NFS1</accession>
<evidence type="ECO:0000256" key="9">
    <source>
        <dbReference type="ARBA" id="ARBA00023242"/>
    </source>
</evidence>
<keyword evidence="4" id="KW-0963">Cytoplasm</keyword>
<feature type="transmembrane region" description="Helical" evidence="12">
    <location>
        <begin position="97"/>
        <end position="120"/>
    </location>
</feature>
<keyword evidence="8 12" id="KW-0472">Membrane</keyword>
<dbReference type="GO" id="GO:0005737">
    <property type="term" value="C:cytoplasm"/>
    <property type="evidence" value="ECO:0007669"/>
    <property type="project" value="UniProtKB-SubCell"/>
</dbReference>
<dbReference type="AlphaFoldDB" id="A0A0D2NFS1"/>
<feature type="compositionally biased region" description="Basic and acidic residues" evidence="11">
    <location>
        <begin position="323"/>
        <end position="333"/>
    </location>
</feature>
<dbReference type="PANTHER" id="PTHR20996:SF1">
    <property type="entry name" value="NUCLEAR ENVELOPE PHOSPHATASE-REGULATORY SUBUNIT 1"/>
    <property type="match status" value="1"/>
</dbReference>
<evidence type="ECO:0000256" key="1">
    <source>
        <dbReference type="ARBA" id="ARBA00004232"/>
    </source>
</evidence>
<evidence type="ECO:0000256" key="11">
    <source>
        <dbReference type="SAM" id="MobiDB-lite"/>
    </source>
</evidence>
<comment type="similarity">
    <text evidence="3">Belongs to the CNEP1R1 family.</text>
</comment>
<dbReference type="OMA" id="NMYLNMR"/>